<dbReference type="InterPro" id="IPR036837">
    <property type="entry name" value="Cation_efflux_CTD_sf"/>
</dbReference>
<feature type="transmembrane region" description="Helical" evidence="8">
    <location>
        <begin position="12"/>
        <end position="38"/>
    </location>
</feature>
<keyword evidence="4 8" id="KW-0812">Transmembrane</keyword>
<evidence type="ECO:0000256" key="7">
    <source>
        <dbReference type="ARBA" id="ARBA00023136"/>
    </source>
</evidence>
<dbReference type="PANTHER" id="PTHR11562:SF17">
    <property type="entry name" value="RE54080P-RELATED"/>
    <property type="match status" value="1"/>
</dbReference>
<feature type="transmembrane region" description="Helical" evidence="8">
    <location>
        <begin position="112"/>
        <end position="133"/>
    </location>
</feature>
<dbReference type="NCBIfam" id="TIGR01297">
    <property type="entry name" value="CDF"/>
    <property type="match status" value="1"/>
</dbReference>
<proteinExistence type="inferred from homology"/>
<comment type="similarity">
    <text evidence="2">Belongs to the cation diffusion facilitator (CDF) transporter (TC 2.A.4) family. SLC30A subfamily.</text>
</comment>
<dbReference type="Pfam" id="PF01545">
    <property type="entry name" value="Cation_efflux"/>
    <property type="match status" value="1"/>
</dbReference>
<feature type="domain" description="Cation efflux protein transmembrane" evidence="9">
    <location>
        <begin position="12"/>
        <end position="202"/>
    </location>
</feature>
<comment type="subcellular location">
    <subcellularLocation>
        <location evidence="1">Membrane</location>
        <topology evidence="1">Multi-pass membrane protein</topology>
    </subcellularLocation>
</comment>
<dbReference type="AlphaFoldDB" id="A0A099Y8L5"/>
<evidence type="ECO:0000256" key="8">
    <source>
        <dbReference type="SAM" id="Phobius"/>
    </source>
</evidence>
<evidence type="ECO:0000256" key="2">
    <source>
        <dbReference type="ARBA" id="ARBA00008873"/>
    </source>
</evidence>
<evidence type="ECO:0000256" key="4">
    <source>
        <dbReference type="ARBA" id="ARBA00022692"/>
    </source>
</evidence>
<dbReference type="Gene3D" id="1.20.1510.10">
    <property type="entry name" value="Cation efflux protein transmembrane domain"/>
    <property type="match status" value="1"/>
</dbReference>
<feature type="domain" description="Cation efflux protein cytoplasmic" evidence="10">
    <location>
        <begin position="206"/>
        <end position="280"/>
    </location>
</feature>
<dbReference type="InterPro" id="IPR002524">
    <property type="entry name" value="Cation_efflux"/>
</dbReference>
<feature type="transmembrane region" description="Helical" evidence="8">
    <location>
        <begin position="78"/>
        <end position="100"/>
    </location>
</feature>
<feature type="transmembrane region" description="Helical" evidence="8">
    <location>
        <begin position="153"/>
        <end position="186"/>
    </location>
</feature>
<dbReference type="Pfam" id="PF16916">
    <property type="entry name" value="ZT_dimer"/>
    <property type="match status" value="1"/>
</dbReference>
<dbReference type="Gene3D" id="3.30.70.1350">
    <property type="entry name" value="Cation efflux protein, cytoplasmic domain"/>
    <property type="match status" value="1"/>
</dbReference>
<dbReference type="InterPro" id="IPR027470">
    <property type="entry name" value="Cation_efflux_CTD"/>
</dbReference>
<evidence type="ECO:0000313" key="12">
    <source>
        <dbReference type="Proteomes" id="UP000030001"/>
    </source>
</evidence>
<dbReference type="EMBL" id="JROC01000035">
    <property type="protein sequence ID" value="KGL66604.1"/>
    <property type="molecule type" value="Genomic_DNA"/>
</dbReference>
<protein>
    <submittedName>
        <fullName evidence="11">Cobalt transporter</fullName>
    </submittedName>
</protein>
<dbReference type="InterPro" id="IPR058533">
    <property type="entry name" value="Cation_efflux_TM"/>
</dbReference>
<evidence type="ECO:0000313" key="11">
    <source>
        <dbReference type="EMBL" id="KGL66604.1"/>
    </source>
</evidence>
<evidence type="ECO:0000259" key="9">
    <source>
        <dbReference type="Pfam" id="PF01545"/>
    </source>
</evidence>
<evidence type="ECO:0000256" key="6">
    <source>
        <dbReference type="ARBA" id="ARBA00023065"/>
    </source>
</evidence>
<evidence type="ECO:0000256" key="3">
    <source>
        <dbReference type="ARBA" id="ARBA00022448"/>
    </source>
</evidence>
<dbReference type="PANTHER" id="PTHR11562">
    <property type="entry name" value="CATION EFFLUX PROTEIN/ ZINC TRANSPORTER"/>
    <property type="match status" value="1"/>
</dbReference>
<dbReference type="InterPro" id="IPR027469">
    <property type="entry name" value="Cation_efflux_TMD_sf"/>
</dbReference>
<dbReference type="Proteomes" id="UP000030001">
    <property type="component" value="Unassembled WGS sequence"/>
</dbReference>
<evidence type="ECO:0000256" key="1">
    <source>
        <dbReference type="ARBA" id="ARBA00004141"/>
    </source>
</evidence>
<evidence type="ECO:0000259" key="10">
    <source>
        <dbReference type="Pfam" id="PF16916"/>
    </source>
</evidence>
<dbReference type="SUPFAM" id="SSF161111">
    <property type="entry name" value="Cation efflux protein transmembrane domain-like"/>
    <property type="match status" value="1"/>
</dbReference>
<keyword evidence="7 8" id="KW-0472">Membrane</keyword>
<sequence length="300" mass="33457">MERPNVSKQRFLIVTLLNVLITVVEIIGGLVSGSLALLSDAFHNLGDSISIVLGYFAQVISGRPENRRRTYGYRRAEILSAMANSIFLIVVSIALIVEAIKRFSHPEHINGQIMLIVAIIGLIANLVSAQLLHSGSHDSLNVKATYLHVLSDALSSIAVIFGGVILMFFNITWLDPTLTILVALYIAKESLPIIKQTLSILMQSSPDLDYDAIKHDLMQVPGVVGVHHVHAWTIDEHRIVFSVHLNCHDMMLSEVEKIYLQVEKILSDKYDIKHVTLQAECQRGRDEELFNPPVDHDKLC</sequence>
<evidence type="ECO:0000256" key="5">
    <source>
        <dbReference type="ARBA" id="ARBA00022989"/>
    </source>
</evidence>
<dbReference type="GO" id="GO:0005886">
    <property type="term" value="C:plasma membrane"/>
    <property type="evidence" value="ECO:0007669"/>
    <property type="project" value="TreeGrafter"/>
</dbReference>
<organism evidence="11 12">
    <name type="scientific">Limosilactobacillus mucosae</name>
    <name type="common">Lactobacillus mucosae</name>
    <dbReference type="NCBI Taxonomy" id="97478"/>
    <lineage>
        <taxon>Bacteria</taxon>
        <taxon>Bacillati</taxon>
        <taxon>Bacillota</taxon>
        <taxon>Bacilli</taxon>
        <taxon>Lactobacillales</taxon>
        <taxon>Lactobacillaceae</taxon>
        <taxon>Limosilactobacillus</taxon>
    </lineage>
</organism>
<dbReference type="SUPFAM" id="SSF160240">
    <property type="entry name" value="Cation efflux protein cytoplasmic domain-like"/>
    <property type="match status" value="1"/>
</dbReference>
<reference evidence="11 12" key="1">
    <citation type="submission" date="2014-09" db="EMBL/GenBank/DDBJ databases">
        <title>Lactobacillus mucosae CRL573 Genome Sequencing.</title>
        <authorList>
            <person name="Bleckwedel J."/>
            <person name="Teran L.C."/>
            <person name="Bonacina J."/>
            <person name="Saavedra L."/>
            <person name="Mozzi F.B."/>
            <person name="Raya R.R."/>
        </authorList>
    </citation>
    <scope>NUCLEOTIDE SEQUENCE [LARGE SCALE GENOMIC DNA]</scope>
    <source>
        <strain evidence="11 12">CRL573</strain>
    </source>
</reference>
<accession>A0A099Y8L5</accession>
<gene>
    <name evidence="11" type="ORF">LX03_08385</name>
</gene>
<comment type="caution">
    <text evidence="11">The sequence shown here is derived from an EMBL/GenBank/DDBJ whole genome shotgun (WGS) entry which is preliminary data.</text>
</comment>
<dbReference type="GO" id="GO:0005385">
    <property type="term" value="F:zinc ion transmembrane transporter activity"/>
    <property type="evidence" value="ECO:0007669"/>
    <property type="project" value="TreeGrafter"/>
</dbReference>
<keyword evidence="3" id="KW-0813">Transport</keyword>
<keyword evidence="6" id="KW-0406">Ion transport</keyword>
<name>A0A099Y8L5_LIMMU</name>
<keyword evidence="5 8" id="KW-1133">Transmembrane helix</keyword>
<dbReference type="InterPro" id="IPR050681">
    <property type="entry name" value="CDF/SLC30A"/>
</dbReference>